<dbReference type="PROSITE" id="PS51257">
    <property type="entry name" value="PROKAR_LIPOPROTEIN"/>
    <property type="match status" value="1"/>
</dbReference>
<evidence type="ECO:0000259" key="1">
    <source>
        <dbReference type="Pfam" id="PF01979"/>
    </source>
</evidence>
<dbReference type="SUPFAM" id="SSF51556">
    <property type="entry name" value="Metallo-dependent hydrolases"/>
    <property type="match status" value="1"/>
</dbReference>
<name>A0AAJ1MKZ5_9SPIO</name>
<dbReference type="InterPro" id="IPR051781">
    <property type="entry name" value="Metallo-dep_Hydrolase"/>
</dbReference>
<organism evidence="2 3">
    <name type="scientific">Candidatus Thalassospirochaeta sargassi</name>
    <dbReference type="NCBI Taxonomy" id="3119039"/>
    <lineage>
        <taxon>Bacteria</taxon>
        <taxon>Pseudomonadati</taxon>
        <taxon>Spirochaetota</taxon>
        <taxon>Spirochaetia</taxon>
        <taxon>Spirochaetales</taxon>
        <taxon>Spirochaetaceae</taxon>
        <taxon>Candidatus Thalassospirochaeta</taxon>
    </lineage>
</organism>
<dbReference type="GO" id="GO:0016810">
    <property type="term" value="F:hydrolase activity, acting on carbon-nitrogen (but not peptide) bonds"/>
    <property type="evidence" value="ECO:0007669"/>
    <property type="project" value="InterPro"/>
</dbReference>
<dbReference type="PANTHER" id="PTHR43135:SF3">
    <property type="entry name" value="ALPHA-D-RIBOSE 1-METHYLPHOSPHONATE 5-TRIPHOSPHATE DIPHOSPHATASE"/>
    <property type="match status" value="1"/>
</dbReference>
<dbReference type="AlphaFoldDB" id="A0AAJ1MKZ5"/>
<dbReference type="Pfam" id="PF01979">
    <property type="entry name" value="Amidohydro_1"/>
    <property type="match status" value="1"/>
</dbReference>
<sequence>MKKLLIICSVSCLLIIAGCEKPEVSYITNVHIIDVETGEIAENRYIEMTGGVITQIADAAALPADAETVFDGESMYLTPGLSDMQVYCGKKIADIEFWGTHPGDTYLSYGITNLRNGATNYFPASFAEAEAEMRGNETPGPDFIWCLPANYSTGKYAESIGRDMEAAEAEYVKINFYVAPAQMDNILNYTEENNIYTKAAVYNIGDFNRCAGLGLDELESIAVIDLLLMPQDFAESIEYFKEEEYYLKYDEFFSSYYGLSDTELLQEFGPQLENIIAKMKSKNIAITTGMFIEEISSLKIDNPDAYVEYAVEHRLPEFIDNIKIMTRRVSGDHFRLETVPDYIVFRNRLNKLVLQLLHDADILVAAGTDWNARSWYGIAPGLSLHDELRILTENGFTNLEALQTATLNASIIGERMKTKRKWGLIKEGFSADFILTEDNPLNDLSVLRDPFTVIKAGAYFTHK</sequence>
<proteinExistence type="predicted"/>
<feature type="domain" description="Amidohydrolase-related" evidence="1">
    <location>
        <begin position="354"/>
        <end position="455"/>
    </location>
</feature>
<protein>
    <submittedName>
        <fullName evidence="2">Amidohydrolase family protein</fullName>
    </submittedName>
</protein>
<dbReference type="Proteomes" id="UP001221217">
    <property type="component" value="Unassembled WGS sequence"/>
</dbReference>
<gene>
    <name evidence="2" type="ORF">PQJ61_11095</name>
</gene>
<evidence type="ECO:0000313" key="3">
    <source>
        <dbReference type="Proteomes" id="UP001221217"/>
    </source>
</evidence>
<dbReference type="InterPro" id="IPR006680">
    <property type="entry name" value="Amidohydro-rel"/>
</dbReference>
<accession>A0AAJ1MKZ5</accession>
<dbReference type="InterPro" id="IPR032466">
    <property type="entry name" value="Metal_Hydrolase"/>
</dbReference>
<dbReference type="SUPFAM" id="SSF51338">
    <property type="entry name" value="Composite domain of metallo-dependent hydrolases"/>
    <property type="match status" value="1"/>
</dbReference>
<dbReference type="EMBL" id="JAQQAL010000024">
    <property type="protein sequence ID" value="MDC7227296.1"/>
    <property type="molecule type" value="Genomic_DNA"/>
</dbReference>
<comment type="caution">
    <text evidence="2">The sequence shown here is derived from an EMBL/GenBank/DDBJ whole genome shotgun (WGS) entry which is preliminary data.</text>
</comment>
<dbReference type="PANTHER" id="PTHR43135">
    <property type="entry name" value="ALPHA-D-RIBOSE 1-METHYLPHOSPHONATE 5-TRIPHOSPHATE DIPHOSPHATASE"/>
    <property type="match status" value="1"/>
</dbReference>
<dbReference type="Gene3D" id="2.30.40.10">
    <property type="entry name" value="Urease, subunit C, domain 1"/>
    <property type="match status" value="2"/>
</dbReference>
<reference evidence="2 3" key="1">
    <citation type="submission" date="2022-12" db="EMBL/GenBank/DDBJ databases">
        <title>Metagenome assembled genome from gulf of manar.</title>
        <authorList>
            <person name="Kohli P."/>
            <person name="Pk S."/>
            <person name="Venkata Ramana C."/>
            <person name="Sasikala C."/>
        </authorList>
    </citation>
    <scope>NUCLEOTIDE SEQUENCE [LARGE SCALE GENOMIC DNA]</scope>
    <source>
        <strain evidence="2">JB008</strain>
    </source>
</reference>
<dbReference type="InterPro" id="IPR011059">
    <property type="entry name" value="Metal-dep_hydrolase_composite"/>
</dbReference>
<evidence type="ECO:0000313" key="2">
    <source>
        <dbReference type="EMBL" id="MDC7227296.1"/>
    </source>
</evidence>